<dbReference type="Gene3D" id="3.40.1580.10">
    <property type="entry name" value="SMI1/KNR4-like"/>
    <property type="match status" value="1"/>
</dbReference>
<dbReference type="Proteomes" id="UP000320735">
    <property type="component" value="Unassembled WGS sequence"/>
</dbReference>
<comment type="caution">
    <text evidence="2">The sequence shown here is derived from an EMBL/GenBank/DDBJ whole genome shotgun (WGS) entry which is preliminary data.</text>
</comment>
<evidence type="ECO:0000313" key="3">
    <source>
        <dbReference type="Proteomes" id="UP000320735"/>
    </source>
</evidence>
<protein>
    <submittedName>
        <fullName evidence="2">Antitoxin YobK</fullName>
    </submittedName>
</protein>
<dbReference type="EMBL" id="SJPP01000003">
    <property type="protein sequence ID" value="TWU06688.1"/>
    <property type="molecule type" value="Genomic_DNA"/>
</dbReference>
<keyword evidence="3" id="KW-1185">Reference proteome</keyword>
<evidence type="ECO:0000259" key="1">
    <source>
        <dbReference type="SMART" id="SM00860"/>
    </source>
</evidence>
<evidence type="ECO:0000313" key="2">
    <source>
        <dbReference type="EMBL" id="TWU06688.1"/>
    </source>
</evidence>
<dbReference type="AlphaFoldDB" id="A0A5C6B436"/>
<dbReference type="SUPFAM" id="SSF160631">
    <property type="entry name" value="SMI1/KNR4-like"/>
    <property type="match status" value="1"/>
</dbReference>
<reference evidence="2 3" key="1">
    <citation type="submission" date="2019-02" db="EMBL/GenBank/DDBJ databases">
        <title>Deep-cultivation of Planctomycetes and their phenomic and genomic characterization uncovers novel biology.</title>
        <authorList>
            <person name="Wiegand S."/>
            <person name="Jogler M."/>
            <person name="Boedeker C."/>
            <person name="Pinto D."/>
            <person name="Vollmers J."/>
            <person name="Rivas-Marin E."/>
            <person name="Kohn T."/>
            <person name="Peeters S.H."/>
            <person name="Heuer A."/>
            <person name="Rast P."/>
            <person name="Oberbeckmann S."/>
            <person name="Bunk B."/>
            <person name="Jeske O."/>
            <person name="Meyerdierks A."/>
            <person name="Storesund J.E."/>
            <person name="Kallscheuer N."/>
            <person name="Luecker S."/>
            <person name="Lage O.M."/>
            <person name="Pohl T."/>
            <person name="Merkel B.J."/>
            <person name="Hornburger P."/>
            <person name="Mueller R.-W."/>
            <person name="Bruemmer F."/>
            <person name="Labrenz M."/>
            <person name="Spormann A.M."/>
            <person name="Op Den Camp H."/>
            <person name="Overmann J."/>
            <person name="Amann R."/>
            <person name="Jetten M.S.M."/>
            <person name="Mascher T."/>
            <person name="Medema M.H."/>
            <person name="Devos D.P."/>
            <person name="Kaster A.-K."/>
            <person name="Ovreas L."/>
            <person name="Rohde M."/>
            <person name="Galperin M.Y."/>
            <person name="Jogler C."/>
        </authorList>
    </citation>
    <scope>NUCLEOTIDE SEQUENCE [LARGE SCALE GENOMIC DNA]</scope>
    <source>
        <strain evidence="2 3">CA54</strain>
    </source>
</reference>
<organism evidence="2 3">
    <name type="scientific">Symmachiella macrocystis</name>
    <dbReference type="NCBI Taxonomy" id="2527985"/>
    <lineage>
        <taxon>Bacteria</taxon>
        <taxon>Pseudomonadati</taxon>
        <taxon>Planctomycetota</taxon>
        <taxon>Planctomycetia</taxon>
        <taxon>Planctomycetales</taxon>
        <taxon>Planctomycetaceae</taxon>
        <taxon>Symmachiella</taxon>
    </lineage>
</organism>
<dbReference type="SMART" id="SM00860">
    <property type="entry name" value="SMI1_KNR4"/>
    <property type="match status" value="1"/>
</dbReference>
<dbReference type="Pfam" id="PF14567">
    <property type="entry name" value="SUKH_5"/>
    <property type="match status" value="1"/>
</dbReference>
<proteinExistence type="predicted"/>
<feature type="domain" description="Knr4/Smi1-like" evidence="1">
    <location>
        <begin position="16"/>
        <end position="138"/>
    </location>
</feature>
<gene>
    <name evidence="2" type="primary">yobK</name>
    <name evidence="2" type="ORF">CA54_50870</name>
</gene>
<sequence length="146" mass="16210">MHSHIDAFPDKQCGAGANDDDIASAETALGIQFPESYRSFLRKVGWGEFSYELLYGLGMDTPDPLGLVRNTLSERHEASPPLPLHFLPVMNDGAGNNYCLDTSRLVSGECPVVFWDHEQGNNQTPDVEAESFDLWLIELLEELLQG</sequence>
<name>A0A5C6B436_9PLAN</name>
<dbReference type="InterPro" id="IPR037883">
    <property type="entry name" value="Knr4/Smi1-like_sf"/>
</dbReference>
<dbReference type="InterPro" id="IPR018958">
    <property type="entry name" value="Knr4/Smi1-like_dom"/>
</dbReference>
<accession>A0A5C6B436</accession>